<dbReference type="PROSITE" id="PS50216">
    <property type="entry name" value="DHHC"/>
    <property type="match status" value="1"/>
</dbReference>
<dbReference type="AlphaFoldDB" id="A0AAN9VHN2"/>
<dbReference type="PANTHER" id="PTHR12246">
    <property type="entry name" value="PALMITOYLTRANSFERASE ZDHHC16"/>
    <property type="match status" value="1"/>
</dbReference>
<evidence type="ECO:0000256" key="3">
    <source>
        <dbReference type="ARBA" id="ARBA00022692"/>
    </source>
</evidence>
<keyword evidence="5 7" id="KW-0472">Membrane</keyword>
<feature type="domain" description="Palmitoyltransferase DHHC" evidence="8">
    <location>
        <begin position="198"/>
        <end position="330"/>
    </location>
</feature>
<dbReference type="Proteomes" id="UP001378592">
    <property type="component" value="Unassembled WGS sequence"/>
</dbReference>
<proteinExistence type="inferred from homology"/>
<evidence type="ECO:0000313" key="9">
    <source>
        <dbReference type="EMBL" id="KAK7790572.1"/>
    </source>
</evidence>
<comment type="subcellular location">
    <subcellularLocation>
        <location evidence="1">Membrane</location>
        <topology evidence="1">Multi-pass membrane protein</topology>
    </subcellularLocation>
</comment>
<feature type="transmembrane region" description="Helical" evidence="7">
    <location>
        <begin position="85"/>
        <end position="112"/>
    </location>
</feature>
<sequence>MKDSDPLCCCEYFNNKNERSHMLGCCCNCEELDLCCDRLVTCNRVSCEHLSKIMGSIHDRFRIPWRGGAKQISFDSILPILVQPVLMYLAALNVWFTIIIFFITSIFLWYMLYVFVCKSPRTKFFFMWTIVSVFLLVLVFEVYVVPLLEILPEENIAFVIIALLSLFFIYKTWTRSKLNKVNHSDSRDDLYGNRNKATETVCSVCRKRVPPRTYHCSICQTCILCKEHHCLWLDCCVGEKNQWHFVLALFFSFCALFDGAYLTLTSVCHPIFVLEYMLVPDDCSDVYHDFTIALCFISALYSLLVAILVLFLLGQHCWLISLGYTKQDWLELPTGERRCGGLWASRPYNKGFIRNWINFWCSRSSTSCIEG</sequence>
<feature type="transmembrane region" description="Helical" evidence="7">
    <location>
        <begin position="245"/>
        <end position="278"/>
    </location>
</feature>
<evidence type="ECO:0000256" key="2">
    <source>
        <dbReference type="ARBA" id="ARBA00022679"/>
    </source>
</evidence>
<protein>
    <recommendedName>
        <fullName evidence="7">Palmitoyltransferase</fullName>
        <ecNumber evidence="7">2.3.1.225</ecNumber>
    </recommendedName>
</protein>
<evidence type="ECO:0000256" key="1">
    <source>
        <dbReference type="ARBA" id="ARBA00004141"/>
    </source>
</evidence>
<evidence type="ECO:0000259" key="8">
    <source>
        <dbReference type="Pfam" id="PF01529"/>
    </source>
</evidence>
<evidence type="ECO:0000313" key="10">
    <source>
        <dbReference type="Proteomes" id="UP001378592"/>
    </source>
</evidence>
<dbReference type="InterPro" id="IPR039859">
    <property type="entry name" value="PFA4/ZDH16/20/ERF2-like"/>
</dbReference>
<keyword evidence="4 7" id="KW-1133">Transmembrane helix</keyword>
<feature type="transmembrane region" description="Helical" evidence="7">
    <location>
        <begin position="290"/>
        <end position="313"/>
    </location>
</feature>
<evidence type="ECO:0000256" key="6">
    <source>
        <dbReference type="ARBA" id="ARBA00023315"/>
    </source>
</evidence>
<keyword evidence="2 7" id="KW-0808">Transferase</keyword>
<comment type="similarity">
    <text evidence="7">Belongs to the DHHC palmitoyltransferase family.</text>
</comment>
<organism evidence="9 10">
    <name type="scientific">Gryllus longicercus</name>
    <dbReference type="NCBI Taxonomy" id="2509291"/>
    <lineage>
        <taxon>Eukaryota</taxon>
        <taxon>Metazoa</taxon>
        <taxon>Ecdysozoa</taxon>
        <taxon>Arthropoda</taxon>
        <taxon>Hexapoda</taxon>
        <taxon>Insecta</taxon>
        <taxon>Pterygota</taxon>
        <taxon>Neoptera</taxon>
        <taxon>Polyneoptera</taxon>
        <taxon>Orthoptera</taxon>
        <taxon>Ensifera</taxon>
        <taxon>Gryllidea</taxon>
        <taxon>Grylloidea</taxon>
        <taxon>Gryllidae</taxon>
        <taxon>Gryllinae</taxon>
        <taxon>Gryllus</taxon>
    </lineage>
</organism>
<evidence type="ECO:0000256" key="7">
    <source>
        <dbReference type="RuleBase" id="RU079119"/>
    </source>
</evidence>
<comment type="domain">
    <text evidence="7">The DHHC domain is required for palmitoyltransferase activity.</text>
</comment>
<dbReference type="InterPro" id="IPR001594">
    <property type="entry name" value="Palmitoyltrfase_DHHC"/>
</dbReference>
<evidence type="ECO:0000256" key="4">
    <source>
        <dbReference type="ARBA" id="ARBA00022989"/>
    </source>
</evidence>
<evidence type="ECO:0000256" key="5">
    <source>
        <dbReference type="ARBA" id="ARBA00023136"/>
    </source>
</evidence>
<feature type="transmembrane region" description="Helical" evidence="7">
    <location>
        <begin position="124"/>
        <end position="144"/>
    </location>
</feature>
<feature type="transmembrane region" description="Helical" evidence="7">
    <location>
        <begin position="156"/>
        <end position="173"/>
    </location>
</feature>
<comment type="catalytic activity">
    <reaction evidence="7">
        <text>L-cysteinyl-[protein] + hexadecanoyl-CoA = S-hexadecanoyl-L-cysteinyl-[protein] + CoA</text>
        <dbReference type="Rhea" id="RHEA:36683"/>
        <dbReference type="Rhea" id="RHEA-COMP:10131"/>
        <dbReference type="Rhea" id="RHEA-COMP:11032"/>
        <dbReference type="ChEBI" id="CHEBI:29950"/>
        <dbReference type="ChEBI" id="CHEBI:57287"/>
        <dbReference type="ChEBI" id="CHEBI:57379"/>
        <dbReference type="ChEBI" id="CHEBI:74151"/>
        <dbReference type="EC" id="2.3.1.225"/>
    </reaction>
</comment>
<accession>A0AAN9VHN2</accession>
<reference evidence="9 10" key="1">
    <citation type="submission" date="2024-03" db="EMBL/GenBank/DDBJ databases">
        <title>The genome assembly and annotation of the cricket Gryllus longicercus Weissman &amp; Gray.</title>
        <authorList>
            <person name="Szrajer S."/>
            <person name="Gray D."/>
            <person name="Ylla G."/>
        </authorList>
    </citation>
    <scope>NUCLEOTIDE SEQUENCE [LARGE SCALE GENOMIC DNA]</scope>
    <source>
        <strain evidence="9">DAG 2021-001</strain>
        <tissue evidence="9">Whole body minus gut</tissue>
    </source>
</reference>
<gene>
    <name evidence="9" type="ORF">R5R35_002026</name>
</gene>
<keyword evidence="3 7" id="KW-0812">Transmembrane</keyword>
<dbReference type="GO" id="GO:0019706">
    <property type="term" value="F:protein-cysteine S-palmitoyltransferase activity"/>
    <property type="evidence" value="ECO:0007669"/>
    <property type="project" value="UniProtKB-EC"/>
</dbReference>
<keyword evidence="6 7" id="KW-0012">Acyltransferase</keyword>
<dbReference type="EMBL" id="JAZDUA010000612">
    <property type="protein sequence ID" value="KAK7790572.1"/>
    <property type="molecule type" value="Genomic_DNA"/>
</dbReference>
<dbReference type="GO" id="GO:0016020">
    <property type="term" value="C:membrane"/>
    <property type="evidence" value="ECO:0007669"/>
    <property type="project" value="UniProtKB-SubCell"/>
</dbReference>
<name>A0AAN9VHN2_9ORTH</name>
<keyword evidence="10" id="KW-1185">Reference proteome</keyword>
<dbReference type="EC" id="2.3.1.225" evidence="7"/>
<dbReference type="Pfam" id="PF01529">
    <property type="entry name" value="DHHC"/>
    <property type="match status" value="1"/>
</dbReference>
<comment type="caution">
    <text evidence="9">The sequence shown here is derived from an EMBL/GenBank/DDBJ whole genome shotgun (WGS) entry which is preliminary data.</text>
</comment>